<dbReference type="Pfam" id="PF20696">
    <property type="entry name" value="UbiD_C"/>
    <property type="match status" value="1"/>
</dbReference>
<evidence type="ECO:0000259" key="3">
    <source>
        <dbReference type="Pfam" id="PF20696"/>
    </source>
</evidence>
<evidence type="ECO:0000259" key="1">
    <source>
        <dbReference type="Pfam" id="PF01977"/>
    </source>
</evidence>
<gene>
    <name evidence="4" type="ORF">METZ01_LOCUS155174</name>
</gene>
<dbReference type="AlphaFoldDB" id="A0A382AL96"/>
<evidence type="ECO:0000313" key="4">
    <source>
        <dbReference type="EMBL" id="SVB02320.1"/>
    </source>
</evidence>
<evidence type="ECO:0000259" key="2">
    <source>
        <dbReference type="Pfam" id="PF20695"/>
    </source>
</evidence>
<dbReference type="SUPFAM" id="SSF50475">
    <property type="entry name" value="FMN-binding split barrel"/>
    <property type="match status" value="1"/>
</dbReference>
<dbReference type="InterPro" id="IPR048304">
    <property type="entry name" value="UbiD_Rift_dom"/>
</dbReference>
<feature type="domain" description="3-octaprenyl-4-hydroxybenzoate carboxy-lyase-like Rift-related" evidence="1">
    <location>
        <begin position="136"/>
        <end position="333"/>
    </location>
</feature>
<proteinExistence type="predicted"/>
<dbReference type="GO" id="GO:0046281">
    <property type="term" value="P:cinnamic acid catabolic process"/>
    <property type="evidence" value="ECO:0007669"/>
    <property type="project" value="TreeGrafter"/>
</dbReference>
<dbReference type="InterPro" id="IPR049381">
    <property type="entry name" value="UbiD-like_C"/>
</dbReference>
<organism evidence="4">
    <name type="scientific">marine metagenome</name>
    <dbReference type="NCBI Taxonomy" id="408172"/>
    <lineage>
        <taxon>unclassified sequences</taxon>
        <taxon>metagenomes</taxon>
        <taxon>ecological metagenomes</taxon>
    </lineage>
</organism>
<dbReference type="PANTHER" id="PTHR30108">
    <property type="entry name" value="3-OCTAPRENYL-4-HYDROXYBENZOATE CARBOXY-LYASE-RELATED"/>
    <property type="match status" value="1"/>
</dbReference>
<dbReference type="GO" id="GO:0033494">
    <property type="term" value="P:ferulate metabolic process"/>
    <property type="evidence" value="ECO:0007669"/>
    <property type="project" value="TreeGrafter"/>
</dbReference>
<feature type="domain" description="3-octaprenyl-4-hydroxybenzoate carboxy-lyase-like C-terminal" evidence="3">
    <location>
        <begin position="343"/>
        <end position="463"/>
    </location>
</feature>
<feature type="domain" description="3-octaprenyl-4-hydroxybenzoate carboxy-lyase-like N-terminal" evidence="2">
    <location>
        <begin position="25"/>
        <end position="100"/>
    </location>
</feature>
<protein>
    <recommendedName>
        <fullName evidence="5">UbiD family decarboxylase</fullName>
    </recommendedName>
</protein>
<evidence type="ECO:0008006" key="5">
    <source>
        <dbReference type="Google" id="ProtNLM"/>
    </source>
</evidence>
<dbReference type="GO" id="GO:0016831">
    <property type="term" value="F:carboxy-lyase activity"/>
    <property type="evidence" value="ECO:0007669"/>
    <property type="project" value="InterPro"/>
</dbReference>
<accession>A0A382AL96</accession>
<dbReference type="Pfam" id="PF20695">
    <property type="entry name" value="UbiD_N"/>
    <property type="match status" value="1"/>
</dbReference>
<dbReference type="SUPFAM" id="SSF143968">
    <property type="entry name" value="UbiD C-terminal domain-like"/>
    <property type="match status" value="1"/>
</dbReference>
<reference evidence="4" key="1">
    <citation type="submission" date="2018-05" db="EMBL/GenBank/DDBJ databases">
        <authorList>
            <person name="Lanie J.A."/>
            <person name="Ng W.-L."/>
            <person name="Kazmierczak K.M."/>
            <person name="Andrzejewski T.M."/>
            <person name="Davidsen T.M."/>
            <person name="Wayne K.J."/>
            <person name="Tettelin H."/>
            <person name="Glass J.I."/>
            <person name="Rusch D."/>
            <person name="Podicherti R."/>
            <person name="Tsui H.-C.T."/>
            <person name="Winkler M.E."/>
        </authorList>
    </citation>
    <scope>NUCLEOTIDE SEQUENCE</scope>
</reference>
<dbReference type="InterPro" id="IPR002830">
    <property type="entry name" value="UbiD"/>
</dbReference>
<sequence length="508" mass="56567">MNQAASLDSTVNLLGPFDSLRTYMAALEARGGVLRIKEIDQDAYEATALIYRLIDKYGWTGAPAVIFDRIKIDGKWMHGPVIANQYGRWNTEAIALGIEEITDDQPAMYRAAVAKVSAMANKDGQWKTIEPVQINPDRAPCKEVILTGDAIDLLKFPWLQSNPADAGRYINTGNVITYDPEHGRNSGTYRCQLKGPRKIGVNPEINQHGWTFLMDMKERGAPFARAAIVVGADPITYAMGSSKTARLGQDELAIAGGFMGQPLKVVKCETNDLLVPANVEMVIEGEIPFDMEEEGPFGEMYGYMGQKKFENFYMNVTAVTHRENPWFINQFTGMTRGYLTSPMEATAHLTFKKVIPNLVGIHVPVQLTGFAFLSIDKQKPGEAFEAAEPLTKFLNIAKIIVVVDKDVDILNIEEVMHTVGARWQPHPATKIIEHASAMRLDPSIRAEQRAELNVIGSKIVIDATRQLPEEGGPAVYPNLNRACLLKEFPDIFERIDRKLPEYLKDEDI</sequence>
<name>A0A382AL96_9ZZZZ</name>
<dbReference type="Gene3D" id="3.40.1670.10">
    <property type="entry name" value="UbiD C-terminal domain-like"/>
    <property type="match status" value="1"/>
</dbReference>
<dbReference type="GO" id="GO:0005737">
    <property type="term" value="C:cytoplasm"/>
    <property type="evidence" value="ECO:0007669"/>
    <property type="project" value="TreeGrafter"/>
</dbReference>
<dbReference type="PANTHER" id="PTHR30108:SF17">
    <property type="entry name" value="FERULIC ACID DECARBOXYLASE 1"/>
    <property type="match status" value="1"/>
</dbReference>
<dbReference type="InterPro" id="IPR049383">
    <property type="entry name" value="UbiD-like_N"/>
</dbReference>
<dbReference type="EMBL" id="UINC01025885">
    <property type="protein sequence ID" value="SVB02320.1"/>
    <property type="molecule type" value="Genomic_DNA"/>
</dbReference>
<dbReference type="Pfam" id="PF01977">
    <property type="entry name" value="UbiD"/>
    <property type="match status" value="1"/>
</dbReference>